<keyword evidence="3" id="KW-1185">Reference proteome</keyword>
<feature type="compositionally biased region" description="Pro residues" evidence="1">
    <location>
        <begin position="1379"/>
        <end position="1394"/>
    </location>
</feature>
<protein>
    <recommendedName>
        <fullName evidence="4">Trafficking protein particle complex subunit 8</fullName>
    </recommendedName>
</protein>
<gene>
    <name evidence="2" type="ORF">HXX76_001343</name>
</gene>
<dbReference type="OrthoDB" id="437922at2759"/>
<evidence type="ECO:0000313" key="2">
    <source>
        <dbReference type="EMBL" id="KAG2444598.1"/>
    </source>
</evidence>
<organism evidence="2 3">
    <name type="scientific">Chlamydomonas incerta</name>
    <dbReference type="NCBI Taxonomy" id="51695"/>
    <lineage>
        <taxon>Eukaryota</taxon>
        <taxon>Viridiplantae</taxon>
        <taxon>Chlorophyta</taxon>
        <taxon>core chlorophytes</taxon>
        <taxon>Chlorophyceae</taxon>
        <taxon>CS clade</taxon>
        <taxon>Chlamydomonadales</taxon>
        <taxon>Chlamydomonadaceae</taxon>
        <taxon>Chlamydomonas</taxon>
    </lineage>
</organism>
<dbReference type="Pfam" id="PF12739">
    <property type="entry name" value="TRAPPC-Trs85"/>
    <property type="match status" value="1"/>
</dbReference>
<feature type="compositionally biased region" description="Low complexity" evidence="1">
    <location>
        <begin position="1130"/>
        <end position="1143"/>
    </location>
</feature>
<evidence type="ECO:0000313" key="3">
    <source>
        <dbReference type="Proteomes" id="UP000650467"/>
    </source>
</evidence>
<dbReference type="PANTHER" id="PTHR12975:SF6">
    <property type="entry name" value="TRAFFICKING PROTEIN PARTICLE COMPLEX SUBUNIT 8"/>
    <property type="match status" value="1"/>
</dbReference>
<dbReference type="GO" id="GO:1990072">
    <property type="term" value="C:TRAPPIII protein complex"/>
    <property type="evidence" value="ECO:0007669"/>
    <property type="project" value="TreeGrafter"/>
</dbReference>
<feature type="region of interest" description="Disordered" evidence="1">
    <location>
        <begin position="1298"/>
        <end position="1317"/>
    </location>
</feature>
<feature type="region of interest" description="Disordered" evidence="1">
    <location>
        <begin position="1188"/>
        <end position="1220"/>
    </location>
</feature>
<proteinExistence type="predicted"/>
<reference evidence="2" key="1">
    <citation type="journal article" date="2020" name="bioRxiv">
        <title>Comparative genomics of Chlamydomonas.</title>
        <authorList>
            <person name="Craig R.J."/>
            <person name="Hasan A.R."/>
            <person name="Ness R.W."/>
            <person name="Keightley P.D."/>
        </authorList>
    </citation>
    <scope>NUCLEOTIDE SEQUENCE</scope>
    <source>
        <strain evidence="2">SAG 7.73</strain>
    </source>
</reference>
<feature type="region of interest" description="Disordered" evidence="1">
    <location>
        <begin position="1370"/>
        <end position="1403"/>
    </location>
</feature>
<dbReference type="EMBL" id="JAEHOC010000002">
    <property type="protein sequence ID" value="KAG2444598.1"/>
    <property type="molecule type" value="Genomic_DNA"/>
</dbReference>
<feature type="region of interest" description="Disordered" evidence="1">
    <location>
        <begin position="1567"/>
        <end position="1615"/>
    </location>
</feature>
<feature type="compositionally biased region" description="Low complexity" evidence="1">
    <location>
        <begin position="1567"/>
        <end position="1590"/>
    </location>
</feature>
<dbReference type="PANTHER" id="PTHR12975">
    <property type="entry name" value="TRANSPORT PROTEIN TRAPP"/>
    <property type="match status" value="1"/>
</dbReference>
<comment type="caution">
    <text evidence="2">The sequence shown here is derived from an EMBL/GenBank/DDBJ whole genome shotgun (WGS) entry which is preliminary data.</text>
</comment>
<sequence length="1703" mass="178979">MVDIRPWLQELYAPAVLVASTPAAEALIQSKNGLGLVDLLRPYASAFGLNVPVRVGESSVRVQDLRVRFFDVGTLYQPPPEVIEDHLQDVLKLSSQRNAKLDPSPDLLQRFMSDNPPDMRELTPWFEAYRSEFMRLLRFGDHETLDYPVACVYAIPADVQNPSSHFDTLVAQMALPPLMAQDVMYTLRDKDFPRHYLLLLDASTGMNEKRAMDNLTAIRRLYGEAHCSILRINSGNGDRAHSGAPVDFFARYQFTCLTSGGAGEPRLRPPPPPGGVGAYLTVQDMDSIGGFVREFMCRTLLPRLEDRIARLNASITAARRGLRNRLNRFWKGAAEDRQTDRPYPWHSVEGQMRQLGDLAFLMRQYTFAESTYRLAAQDYQAEGNSKWYAGVEEMIGLCSVLNEPADPIAAVLLQNDPMKYFMRAYEHYTKPPAAVLAAPSPPASAGGAPGAPGSGPPLPPAALAASKVGRMLATRVVMLGAAVQSAAGRYRAASDALMRAQSEEENARAGLLLEQSAYCMLYLRPPLVRKFAFQMVLAGIRYICCGQKRIAIHAYRQVLALYLGRRWRYIEEHLHAVLGAQCVEYGDKDRALWHYCALLDCGHRPAAQQQHNVGQFLNLLAGVRDQLAITHDGVSLVDSLPLPLVNRHDVRVLCSDTACYSGPAARAMPESAWLKMEACCTSGSNNWLVEGGGAKQERDHEEYTMCVSGEEVGVQVEFRNPLAVKLKVSNVRLICTFTHESDPSAAGKGPVALPDSTNTSYFAAAGGSGTQSSNPLAEGAHPLLPGSAPPAISTQPGSEYLHVAEAQFTLHPGEALVEVLKVLPRAPGWLRITGVTWTLNGTAHGRITFDVKGRRRKKPKGERPGQLKHFPPHRRLLFQVVPAMPRLELLGDPLPPALYSGELCRVIMRIRNSGGLPLRSLALVVGHPEAVVPATDANKDRPLLDSLTDHREVVQLSKVPASARGTLQLYRLWPGRELAPGEVLEWPLWLHPRGQGTLKLPIVWYGEPAAPKSGMRHRTLRICGSVSVQPLLSARPVVWPSPTHLSQYLLRLGVDNSKDAERVVLQQLAAVTVPPLPPHHVAGASGVDTPATPTNTPRPVPVGWRMSMLGDTVGAPSSAATSGPGLPGNATPDGPPAMAGGAEAAARSLPLAVPLQPGESAGLFLQLLAPPPAAQQLRQVAGSSASVAAAGMSSGPGGAGTGISPPPSGLATPGRADDPSAVAARAVAQAAEAVRSLALAEGGASGAGPTGRVSPYVDGSDSGLQQLNLFGPGVLAHFYRRGRKGMVAATSGLGAAGATTPGGLSQQRTPGAAATGVATPQQAMLPGGPQPALGQSVSFSPQTQAMGGPGAPLRGVSFGPTSTAAAAALQGPGGLGPGPQGPMGPGRPPLPPGVGGPGVAGPGGGLLAAAGQGQAMVAAGPGRPGPPLLLADPPLDLLLLWHVAASQRTGPHQGRQRLGLCRPYDPQSNRDLSGCIQAHTTPVRMLLSGPNGASSAASATGSAGPVVRHDFRRSPLAVLPLRLRVRNNTALEARLQIEVGEGWSSNDAPHSWQASTGLLGGSHAAAPAAAPVSMGPPSAGATGAGPVSAGPTGGNGPLGQSMMAGAPGGGPGAGGGGGMAGSMMAITYQAGLPPCPEYAWVGPSFVSVPRMEPGGEAEVTLAVSVFRPGAYSISGYRCTAFLEATGAVEVQRGEPLCFRVEGA</sequence>
<feature type="compositionally biased region" description="Gly residues" evidence="1">
    <location>
        <begin position="1606"/>
        <end position="1615"/>
    </location>
</feature>
<evidence type="ECO:0000256" key="1">
    <source>
        <dbReference type="SAM" id="MobiDB-lite"/>
    </source>
</evidence>
<dbReference type="InterPro" id="IPR024420">
    <property type="entry name" value="TRAPP_III_complex_Trs85"/>
</dbReference>
<name>A0A835WC52_CHLIN</name>
<evidence type="ECO:0008006" key="4">
    <source>
        <dbReference type="Google" id="ProtNLM"/>
    </source>
</evidence>
<feature type="region of interest" description="Disordered" evidence="1">
    <location>
        <begin position="1112"/>
        <end position="1143"/>
    </location>
</feature>
<accession>A0A835WC52</accession>
<dbReference type="Proteomes" id="UP000650467">
    <property type="component" value="Unassembled WGS sequence"/>
</dbReference>